<dbReference type="OrthoDB" id="1414497at2"/>
<dbReference type="GO" id="GO:0009295">
    <property type="term" value="C:nucleoid"/>
    <property type="evidence" value="ECO:0007669"/>
    <property type="project" value="InterPro"/>
</dbReference>
<sequence length="378" mass="42451">MFPHRIVYFGREHVFQNLSINRIIIHEVYKRNTDKTIKEPNYGQQLIQLDDDAKAALQIRVTEALGTSTHGIEMTIENSSDESLWHLASQIVETTGDDAAFINLSQLVTAELAKSQKSRGIPGGILVVIEGTCGHPARKLMCVIKAEPHAGFIKRQEQGQLFLEYLKDLILTPQSKLYKIGAFIQADLAAVATPEQPSAQWKGYLFDDLATKGNREGAAQYFYETFLGLGFPTNSASLTKEFHKLTKDFIKGANIDEEKRSDLLNALTTYLKVDTNTTVQVGAFSDSFISDDNLKDAYKEYMVQNEFTLNAVHKDLTEVASELKQRKIVFGHNIKLIAPPKEFADYVSMTVIDGTPTETNPATKWTQIIIRDRIMDQE</sequence>
<dbReference type="KEGG" id="mmec:FIU01_08605"/>
<accession>A0A5B8CTH5</accession>
<evidence type="ECO:0000313" key="2">
    <source>
        <dbReference type="Proteomes" id="UP000311008"/>
    </source>
</evidence>
<evidence type="ECO:0000313" key="1">
    <source>
        <dbReference type="EMBL" id="QDC44583.1"/>
    </source>
</evidence>
<gene>
    <name evidence="1" type="ORF">FIU01_08605</name>
</gene>
<reference evidence="2" key="1">
    <citation type="journal article" date="2019" name="ISME J.">
        <title>Evolution in action: habitat transition from sediment to the pelagial leads to genome streamlining in Methylophilaceae.</title>
        <authorList>
            <person name="Salcher M."/>
            <person name="Schaefle D."/>
            <person name="Kaspar M."/>
            <person name="Neuenschwander S.M."/>
            <person name="Ghai R."/>
        </authorList>
    </citation>
    <scope>NUCLEOTIDE SEQUENCE [LARGE SCALE GENOMIC DNA]</scope>
    <source>
        <strain evidence="2">MMS-M-51</strain>
    </source>
</reference>
<organism evidence="1 2">
    <name type="scientific">Methylophilus medardicus</name>
    <dbReference type="NCBI Taxonomy" id="2588534"/>
    <lineage>
        <taxon>Bacteria</taxon>
        <taxon>Pseudomonadati</taxon>
        <taxon>Pseudomonadota</taxon>
        <taxon>Betaproteobacteria</taxon>
        <taxon>Nitrosomonadales</taxon>
        <taxon>Methylophilaceae</taxon>
        <taxon>Methylophilus</taxon>
    </lineage>
</organism>
<protein>
    <submittedName>
        <fullName evidence="1">Nucleoid-associated protein</fullName>
    </submittedName>
</protein>
<name>A0A5B8CTH5_9PROT</name>
<keyword evidence="2" id="KW-1185">Reference proteome</keyword>
<proteinExistence type="predicted"/>
<dbReference type="Pfam" id="PF04245">
    <property type="entry name" value="NA37"/>
    <property type="match status" value="1"/>
</dbReference>
<dbReference type="Proteomes" id="UP000311008">
    <property type="component" value="Chromosome"/>
</dbReference>
<dbReference type="AlphaFoldDB" id="A0A5B8CTH5"/>
<dbReference type="EMBL" id="CP040946">
    <property type="protein sequence ID" value="QDC44583.1"/>
    <property type="molecule type" value="Genomic_DNA"/>
</dbReference>
<dbReference type="InterPro" id="IPR007358">
    <property type="entry name" value="Nucleoid_associated_NdpA"/>
</dbReference>